<dbReference type="EMBL" id="KL647379">
    <property type="protein sequence ID" value="KEY75279.1"/>
    <property type="molecule type" value="Genomic_DNA"/>
</dbReference>
<feature type="region of interest" description="Disordered" evidence="2">
    <location>
        <begin position="487"/>
        <end position="513"/>
    </location>
</feature>
<reference evidence="3 4" key="1">
    <citation type="journal article" date="2014" name="BMC Genomics">
        <title>Comparative genome sequencing reveals chemotype-specific gene clusters in the toxigenic black mold Stachybotrys.</title>
        <authorList>
            <person name="Semeiks J."/>
            <person name="Borek D."/>
            <person name="Otwinowski Z."/>
            <person name="Grishin N.V."/>
        </authorList>
    </citation>
    <scope>NUCLEOTIDE SEQUENCE [LARGE SCALE GENOMIC DNA]</scope>
    <source>
        <strain evidence="4">CBS 109288 / IBT 7711</strain>
    </source>
</reference>
<evidence type="ECO:0000313" key="3">
    <source>
        <dbReference type="EMBL" id="KEY75279.1"/>
    </source>
</evidence>
<name>A0A084BCK0_STACB</name>
<evidence type="ECO:0000256" key="2">
    <source>
        <dbReference type="SAM" id="MobiDB-lite"/>
    </source>
</evidence>
<accession>A0A084BCK0</accession>
<feature type="coiled-coil region" evidence="1">
    <location>
        <begin position="712"/>
        <end position="767"/>
    </location>
</feature>
<dbReference type="InterPro" id="IPR022198">
    <property type="entry name" value="DUF3723"/>
</dbReference>
<gene>
    <name evidence="3" type="ORF">S7711_08623</name>
</gene>
<keyword evidence="1" id="KW-0175">Coiled coil</keyword>
<proteinExistence type="predicted"/>
<dbReference type="AlphaFoldDB" id="A0A084BCK0"/>
<sequence>MSNIKPNTLSQRIEEERALKQLGTARVNLSFLEFPHSDQLQQTKKANVDRLKRLFRVEGGCRPDDLANRIPAIIDEGQWQQYLSESDTSMNHEPENVISTHTKIDFPPGFRLQCLRGRHRVEAARQVLPDRDQWWTVDFYPSGELKCTLIDEYTNEIKPDDGEFYYKIREYQGLFGRKTPYFEKRWWGRLAAVSTSHNKKERLEQLFRNVHFAPAFDAFQHIPALYGGMRLSTLNKMISMKCHESQELLAALRFIRNFYYDVFENDQSMMQRLSRTDIEHLQLTAPGACERDFQDLNYRVKGGKILAAFSAMPSLHAFFENLKYLKGPADCMKRLVRPKRGETIQSALWNAFADPGLRSGKCVIQGSRSTFFFAKADTNTRFSLSYRQLWLNAIRDYRDMPKPVCQKLANPKNGEANETVLYEFASLADKLGLETQEIHDLVEHDPDEKIARRLLRTARDPSQYRYKDFKGCVGRLVEIIHEAEPLGDENHDDVEVGDDNNDNLHGEPNLQEERAPNRCGILNDADQVRDRPLMYLPKLHYSTGARQAELTSFFVQKSLYLFFFGKDAGIDFEKDLEQVSSDGLKDLMHREQLLNSTERSSDNRNQEGDNLQDEQVEIGQDSIARLDDAKRELEAVEVSIQLKETEQQDQETRLKDLERIISQKEEILKSLQVSVDKRKHDLASQTVDFQQVWARNIVQNANNVDEGWQAKLDQFTKQEQEWRAKIAQLAREEQQKQKTVEELKAMEHTERAKLQELENEKKRLIENQTLGTVRLGQKSLIPEELNSTNEPDEQSPSKAVHIRFMQRCWAVLHEVVVDQIDSTKEVQRVGIKLMGKQMGLFDSEMRALTVYNCFQRVTKTGSNTIFVIPGWEVDRTANIEQLAEYDEQSGQKKAMLKRIWD</sequence>
<evidence type="ECO:0000313" key="4">
    <source>
        <dbReference type="Proteomes" id="UP000028045"/>
    </source>
</evidence>
<feature type="coiled-coil region" evidence="1">
    <location>
        <begin position="626"/>
        <end position="674"/>
    </location>
</feature>
<dbReference type="Pfam" id="PF12520">
    <property type="entry name" value="DUF3723"/>
    <property type="match status" value="1"/>
</dbReference>
<feature type="region of interest" description="Disordered" evidence="2">
    <location>
        <begin position="595"/>
        <end position="615"/>
    </location>
</feature>
<organism evidence="3 4">
    <name type="scientific">Stachybotrys chartarum (strain CBS 109288 / IBT 7711)</name>
    <name type="common">Toxic black mold</name>
    <name type="synonym">Stilbospora chartarum</name>
    <dbReference type="NCBI Taxonomy" id="1280523"/>
    <lineage>
        <taxon>Eukaryota</taxon>
        <taxon>Fungi</taxon>
        <taxon>Dikarya</taxon>
        <taxon>Ascomycota</taxon>
        <taxon>Pezizomycotina</taxon>
        <taxon>Sordariomycetes</taxon>
        <taxon>Hypocreomycetidae</taxon>
        <taxon>Hypocreales</taxon>
        <taxon>Stachybotryaceae</taxon>
        <taxon>Stachybotrys</taxon>
    </lineage>
</organism>
<keyword evidence="4" id="KW-1185">Reference proteome</keyword>
<dbReference type="OrthoDB" id="5153412at2759"/>
<dbReference type="HOGENOM" id="CLU_004286_2_1_1"/>
<feature type="compositionally biased region" description="Acidic residues" evidence="2">
    <location>
        <begin position="487"/>
        <end position="501"/>
    </location>
</feature>
<protein>
    <submittedName>
        <fullName evidence="3">Uncharacterized protein</fullName>
    </submittedName>
</protein>
<dbReference type="Proteomes" id="UP000028045">
    <property type="component" value="Unassembled WGS sequence"/>
</dbReference>
<evidence type="ECO:0000256" key="1">
    <source>
        <dbReference type="SAM" id="Coils"/>
    </source>
</evidence>